<dbReference type="EMBL" id="WPHR01000045">
    <property type="protein sequence ID" value="MUZ76043.1"/>
    <property type="molecule type" value="Genomic_DNA"/>
</dbReference>
<dbReference type="GO" id="GO:0009450">
    <property type="term" value="P:gamma-aminobutyric acid catabolic process"/>
    <property type="evidence" value="ECO:0007669"/>
    <property type="project" value="InterPro"/>
</dbReference>
<accession>A0A109CWK5</accession>
<dbReference type="EMBL" id="QUSG01000019">
    <property type="protein sequence ID" value="KAA3522313.1"/>
    <property type="molecule type" value="Genomic_DNA"/>
</dbReference>
<dbReference type="Gene3D" id="3.40.309.10">
    <property type="entry name" value="Aldehyde Dehydrogenase, Chain A, domain 2"/>
    <property type="match status" value="1"/>
</dbReference>
<dbReference type="Proteomes" id="UP000175993">
    <property type="component" value="Unassembled WGS sequence"/>
</dbReference>
<dbReference type="InterPro" id="IPR010102">
    <property type="entry name" value="Succ_semiAld_DH"/>
</dbReference>
<dbReference type="NCBIfam" id="NF008415">
    <property type="entry name" value="PRK11241.1"/>
    <property type="match status" value="1"/>
</dbReference>
<evidence type="ECO:0000313" key="10">
    <source>
        <dbReference type="Proteomes" id="UP000436911"/>
    </source>
</evidence>
<comment type="similarity">
    <text evidence="1 4">Belongs to the aldehyde dehydrogenase family.</text>
</comment>
<evidence type="ECO:0000259" key="5">
    <source>
        <dbReference type="Pfam" id="PF00171"/>
    </source>
</evidence>
<dbReference type="PROSITE" id="PS00070">
    <property type="entry name" value="ALDEHYDE_DEHYDR_CYS"/>
    <property type="match status" value="1"/>
</dbReference>
<organism evidence="8 11">
    <name type="scientific">Agrobacterium vitis</name>
    <name type="common">Rhizobium vitis</name>
    <dbReference type="NCBI Taxonomy" id="373"/>
    <lineage>
        <taxon>Bacteria</taxon>
        <taxon>Pseudomonadati</taxon>
        <taxon>Pseudomonadota</taxon>
        <taxon>Alphaproteobacteria</taxon>
        <taxon>Hyphomicrobiales</taxon>
        <taxon>Rhizobiaceae</taxon>
        <taxon>Rhizobium/Agrobacterium group</taxon>
        <taxon>Agrobacterium</taxon>
    </lineage>
</organism>
<dbReference type="InterPro" id="IPR016161">
    <property type="entry name" value="Ald_DH/histidinol_DH"/>
</dbReference>
<evidence type="ECO:0000313" key="7">
    <source>
        <dbReference type="EMBL" id="MUP05362.1"/>
    </source>
</evidence>
<evidence type="ECO:0000256" key="3">
    <source>
        <dbReference type="PROSITE-ProRule" id="PRU10007"/>
    </source>
</evidence>
<evidence type="ECO:0000313" key="9">
    <source>
        <dbReference type="Proteomes" id="UP000175993"/>
    </source>
</evidence>
<feature type="active site" evidence="3">
    <location>
        <position position="255"/>
    </location>
</feature>
<reference evidence="7 9" key="2">
    <citation type="submission" date="2019-11" db="EMBL/GenBank/DDBJ databases">
        <title>Whole-genome sequencing of Allorhizobium vitis.</title>
        <authorList>
            <person name="Gan H.M."/>
            <person name="Savka M.A."/>
        </authorList>
    </citation>
    <scope>NUCLEOTIDE SEQUENCE [LARGE SCALE GENOMIC DNA]</scope>
    <source>
        <strain evidence="7 9">AB4</strain>
    </source>
</reference>
<dbReference type="NCBIfam" id="TIGR01780">
    <property type="entry name" value="SSADH"/>
    <property type="match status" value="1"/>
</dbReference>
<dbReference type="GeneID" id="60684284"/>
<evidence type="ECO:0000256" key="2">
    <source>
        <dbReference type="ARBA" id="ARBA00023002"/>
    </source>
</evidence>
<dbReference type="InterPro" id="IPR016160">
    <property type="entry name" value="Ald_DH_CS_CYS"/>
</dbReference>
<dbReference type="GO" id="GO:0004777">
    <property type="term" value="F:succinate-semialdehyde dehydrogenase (NAD+) activity"/>
    <property type="evidence" value="ECO:0007669"/>
    <property type="project" value="TreeGrafter"/>
</dbReference>
<evidence type="ECO:0000313" key="6">
    <source>
        <dbReference type="EMBL" id="KAA3522313.1"/>
    </source>
</evidence>
<dbReference type="CDD" id="cd07103">
    <property type="entry name" value="ALDH_F5_SSADH_GabD"/>
    <property type="match status" value="1"/>
</dbReference>
<keyword evidence="2 4" id="KW-0560">Oxidoreductase</keyword>
<evidence type="ECO:0000313" key="11">
    <source>
        <dbReference type="Proteomes" id="UP000477951"/>
    </source>
</evidence>
<comment type="caution">
    <text evidence="8">The sequence shown here is derived from an EMBL/GenBank/DDBJ whole genome shotgun (WGS) entry which is preliminary data.</text>
</comment>
<dbReference type="PANTHER" id="PTHR43353">
    <property type="entry name" value="SUCCINATE-SEMIALDEHYDE DEHYDROGENASE, MITOCHONDRIAL"/>
    <property type="match status" value="1"/>
</dbReference>
<dbReference type="Pfam" id="PF00171">
    <property type="entry name" value="Aldedh"/>
    <property type="match status" value="1"/>
</dbReference>
<dbReference type="GO" id="GO:0005829">
    <property type="term" value="C:cytosol"/>
    <property type="evidence" value="ECO:0007669"/>
    <property type="project" value="TreeGrafter"/>
</dbReference>
<evidence type="ECO:0000256" key="4">
    <source>
        <dbReference type="RuleBase" id="RU003345"/>
    </source>
</evidence>
<dbReference type="AlphaFoldDB" id="A0A109CWK5"/>
<dbReference type="SUPFAM" id="SSF53720">
    <property type="entry name" value="ALDH-like"/>
    <property type="match status" value="1"/>
</dbReference>
<reference evidence="6 10" key="1">
    <citation type="submission" date="2018-08" db="EMBL/GenBank/DDBJ databases">
        <title>Genome sequencing of Agrobacterium vitis strain ICMP 10754.</title>
        <authorList>
            <person name="Visnovsky S.B."/>
            <person name="Pitman A.R."/>
        </authorList>
    </citation>
    <scope>NUCLEOTIDE SEQUENCE [LARGE SCALE GENOMIC DNA]</scope>
    <source>
        <strain evidence="6 10">ICMP 10754</strain>
    </source>
</reference>
<dbReference type="PANTHER" id="PTHR43353:SF5">
    <property type="entry name" value="SUCCINATE-SEMIALDEHYDE DEHYDROGENASE, MITOCHONDRIAL"/>
    <property type="match status" value="1"/>
</dbReference>
<dbReference type="FunFam" id="3.40.309.10:FF:000004">
    <property type="entry name" value="Succinate-semialdehyde dehydrogenase I"/>
    <property type="match status" value="1"/>
</dbReference>
<dbReference type="OrthoDB" id="9812625at2"/>
<dbReference type="Proteomes" id="UP000477951">
    <property type="component" value="Unassembled WGS sequence"/>
</dbReference>
<evidence type="ECO:0000313" key="8">
    <source>
        <dbReference type="EMBL" id="MUZ76043.1"/>
    </source>
</evidence>
<dbReference type="InterPro" id="IPR016163">
    <property type="entry name" value="Ald_DH_C"/>
</dbReference>
<reference evidence="8 11" key="3">
    <citation type="submission" date="2019-12" db="EMBL/GenBank/DDBJ databases">
        <title>Whole-genome sequencing of Allorhizobium vitis.</title>
        <authorList>
            <person name="Gan H.M."/>
            <person name="Szegedi E."/>
            <person name="Burr T."/>
            <person name="Savka M.A."/>
        </authorList>
    </citation>
    <scope>NUCLEOTIDE SEQUENCE [LARGE SCALE GENOMIC DNA]</scope>
    <source>
        <strain evidence="8 11">CG516</strain>
    </source>
</reference>
<dbReference type="InterPro" id="IPR029510">
    <property type="entry name" value="Ald_DH_CS_GLU"/>
</dbReference>
<dbReference type="InterPro" id="IPR050740">
    <property type="entry name" value="Aldehyde_DH_Superfamily"/>
</dbReference>
<proteinExistence type="inferred from homology"/>
<dbReference type="InterPro" id="IPR015590">
    <property type="entry name" value="Aldehyde_DH_dom"/>
</dbReference>
<sequence length="484" mass="51368">MQLKDPTLFRQAALVGGEWIEADPANAIKVTNPATGEVIGHVPKLGAAETRKAIAAADVAQKDWAARTAKERAVILRKWFELMMANQDDLGRILTLEQGKPFPEAKGEIAYGASFIEWFAEEARRVYGDIIPGHQKDKRILVMKQPIGVVAAITPWNFPNAMITRKAGPAFAAGCAMVLKPAAQTPFSAIALAVLGERAGLPAGIFSVITGSARDIGAEMTANPVVRKLTFTGSTEVGAELYRQSAPTIKKLGLELGGNAPFIVFDDADLDAAVEGALIAKFRNNGQTCVCANRLYVQDGVYDTFAEKLGKAVAKLKTGNGFDEGVILGPLIDEAALKKVSEHVADAVSKGATILQGGKPHALGGTFYEATVLTNVTQAMAIATEETFGPVAPLFRFHDEADVIAKANDTEFGLASYFFAKDLARVFRVAEALEYGMVGVNTGLISTAEAPFGGVKSSGLGREGSRYGIDDFIEIKYVCLGGIA</sequence>
<evidence type="ECO:0000256" key="1">
    <source>
        <dbReference type="ARBA" id="ARBA00009986"/>
    </source>
</evidence>
<dbReference type="Proteomes" id="UP000436911">
    <property type="component" value="Unassembled WGS sequence"/>
</dbReference>
<gene>
    <name evidence="8" type="primary">gabD</name>
    <name evidence="7" type="ORF">BBI04_011065</name>
    <name evidence="6" type="ORF">DXT89_22355</name>
    <name evidence="8" type="ORF">GOZ90_25685</name>
</gene>
<dbReference type="FunFam" id="3.40.605.10:FF:000005">
    <property type="entry name" value="Succinate-semialdehyde dehydrogenase I"/>
    <property type="match status" value="1"/>
</dbReference>
<protein>
    <submittedName>
        <fullName evidence="6 8">NADP-dependent succinate-semialdehyde dehydrogenase</fullName>
    </submittedName>
</protein>
<dbReference type="RefSeq" id="WP_060716969.1">
    <property type="nucleotide sequence ID" value="NZ_CP118261.1"/>
</dbReference>
<feature type="domain" description="Aldehyde dehydrogenase" evidence="5">
    <location>
        <begin position="19"/>
        <end position="478"/>
    </location>
</feature>
<dbReference type="Gene3D" id="3.40.605.10">
    <property type="entry name" value="Aldehyde Dehydrogenase, Chain A, domain 1"/>
    <property type="match status" value="1"/>
</dbReference>
<dbReference type="EMBL" id="MBEV02000005">
    <property type="protein sequence ID" value="MUP05362.1"/>
    <property type="molecule type" value="Genomic_DNA"/>
</dbReference>
<dbReference type="PROSITE" id="PS00687">
    <property type="entry name" value="ALDEHYDE_DEHYDR_GLU"/>
    <property type="match status" value="1"/>
</dbReference>
<name>A0A109CWK5_AGRVI</name>
<dbReference type="InterPro" id="IPR016162">
    <property type="entry name" value="Ald_DH_N"/>
</dbReference>